<organism evidence="2">
    <name type="scientific">Trypanosoma vivax (strain Y486)</name>
    <dbReference type="NCBI Taxonomy" id="1055687"/>
    <lineage>
        <taxon>Eukaryota</taxon>
        <taxon>Discoba</taxon>
        <taxon>Euglenozoa</taxon>
        <taxon>Kinetoplastea</taxon>
        <taxon>Metakinetoplastina</taxon>
        <taxon>Trypanosomatida</taxon>
        <taxon>Trypanosomatidae</taxon>
        <taxon>Trypanosoma</taxon>
        <taxon>Duttonella</taxon>
    </lineage>
</organism>
<dbReference type="EMBL" id="HE573027">
    <property type="protein sequence ID" value="CCC54255.1"/>
    <property type="molecule type" value="Genomic_DNA"/>
</dbReference>
<sequence>MVSKTKRQRQRRKRVLEENGGVPPPVVPSERKHISLKKTRPRMKSKAKIRLGHECPINIYDGFEERKGVLWRCPKCSKECRVVGFCVDCATGKKSRSHTGVTMSRSKVAKKAETPPATLSAVKKKLKLRKK</sequence>
<dbReference type="AlphaFoldDB" id="G0U9G9"/>
<feature type="compositionally biased region" description="Basic residues" evidence="1">
    <location>
        <begin position="122"/>
        <end position="131"/>
    </location>
</feature>
<dbReference type="OMA" id="KGVLWRC"/>
<evidence type="ECO:0000256" key="1">
    <source>
        <dbReference type="SAM" id="MobiDB-lite"/>
    </source>
</evidence>
<dbReference type="VEuPathDB" id="TriTrypDB:TvY486_1117390"/>
<protein>
    <submittedName>
        <fullName evidence="2">Uncharacterized protein</fullName>
    </submittedName>
</protein>
<name>G0U9G9_TRYVY</name>
<accession>G0U9G9</accession>
<gene>
    <name evidence="2" type="ORF">TVY486_1117390</name>
</gene>
<proteinExistence type="predicted"/>
<feature type="region of interest" description="Disordered" evidence="1">
    <location>
        <begin position="1"/>
        <end position="29"/>
    </location>
</feature>
<reference evidence="2" key="1">
    <citation type="journal article" date="2012" name="Proc. Natl. Acad. Sci. U.S.A.">
        <title>Antigenic diversity is generated by distinct evolutionary mechanisms in African trypanosome species.</title>
        <authorList>
            <person name="Jackson A.P."/>
            <person name="Berry A."/>
            <person name="Aslett M."/>
            <person name="Allison H.C."/>
            <person name="Burton P."/>
            <person name="Vavrova-Anderson J."/>
            <person name="Brown R."/>
            <person name="Browne H."/>
            <person name="Corton N."/>
            <person name="Hauser H."/>
            <person name="Gamble J."/>
            <person name="Gilderthorp R."/>
            <person name="Marcello L."/>
            <person name="McQuillan J."/>
            <person name="Otto T.D."/>
            <person name="Quail M.A."/>
            <person name="Sanders M.J."/>
            <person name="van Tonder A."/>
            <person name="Ginger M.L."/>
            <person name="Field M.C."/>
            <person name="Barry J.D."/>
            <person name="Hertz-Fowler C."/>
            <person name="Berriman M."/>
        </authorList>
    </citation>
    <scope>NUCLEOTIDE SEQUENCE</scope>
    <source>
        <strain evidence="2">Y486</strain>
    </source>
</reference>
<feature type="region of interest" description="Disordered" evidence="1">
    <location>
        <begin position="92"/>
        <end position="131"/>
    </location>
</feature>
<feature type="compositionally biased region" description="Basic residues" evidence="1">
    <location>
        <begin position="1"/>
        <end position="14"/>
    </location>
</feature>
<evidence type="ECO:0000313" key="2">
    <source>
        <dbReference type="EMBL" id="CCC54255.1"/>
    </source>
</evidence>